<sequence>MKHTRRRAEEKFTRSGTGAGGGARRQVNNNTGLEWRRAHGNAGGRTDGVAGLDELELELDWTGPKEACAGSMAGQSRLVNITNLANNAGRRADESTSANGENTVHSTPYQRMREVILSRLRGVGTQEISTVGGKNKNYIDKVHGNDKH</sequence>
<feature type="region of interest" description="Disordered" evidence="1">
    <location>
        <begin position="1"/>
        <end position="31"/>
    </location>
</feature>
<evidence type="ECO:0000313" key="3">
    <source>
        <dbReference type="Proteomes" id="UP001165083"/>
    </source>
</evidence>
<keyword evidence="3" id="KW-1185">Reference proteome</keyword>
<gene>
    <name evidence="2" type="ORF">Plil01_001867100</name>
</gene>
<feature type="region of interest" description="Disordered" evidence="1">
    <location>
        <begin position="89"/>
        <end position="108"/>
    </location>
</feature>
<dbReference type="EMBL" id="BSXW01012550">
    <property type="protein sequence ID" value="GMF66138.1"/>
    <property type="molecule type" value="Genomic_DNA"/>
</dbReference>
<evidence type="ECO:0000313" key="2">
    <source>
        <dbReference type="EMBL" id="GMF66138.1"/>
    </source>
</evidence>
<protein>
    <submittedName>
        <fullName evidence="2">Unnamed protein product</fullName>
    </submittedName>
</protein>
<feature type="compositionally biased region" description="Polar residues" evidence="1">
    <location>
        <begin position="95"/>
        <end position="108"/>
    </location>
</feature>
<dbReference type="Proteomes" id="UP001165083">
    <property type="component" value="Unassembled WGS sequence"/>
</dbReference>
<name>A0A9W6YKU6_9STRA</name>
<organism evidence="2 3">
    <name type="scientific">Phytophthora lilii</name>
    <dbReference type="NCBI Taxonomy" id="2077276"/>
    <lineage>
        <taxon>Eukaryota</taxon>
        <taxon>Sar</taxon>
        <taxon>Stramenopiles</taxon>
        <taxon>Oomycota</taxon>
        <taxon>Peronosporomycetes</taxon>
        <taxon>Peronosporales</taxon>
        <taxon>Peronosporaceae</taxon>
        <taxon>Phytophthora</taxon>
    </lineage>
</organism>
<proteinExistence type="predicted"/>
<comment type="caution">
    <text evidence="2">The sequence shown here is derived from an EMBL/GenBank/DDBJ whole genome shotgun (WGS) entry which is preliminary data.</text>
</comment>
<evidence type="ECO:0000256" key="1">
    <source>
        <dbReference type="SAM" id="MobiDB-lite"/>
    </source>
</evidence>
<reference evidence="2" key="1">
    <citation type="submission" date="2023-04" db="EMBL/GenBank/DDBJ databases">
        <title>Phytophthora lilii NBRC 32176.</title>
        <authorList>
            <person name="Ichikawa N."/>
            <person name="Sato H."/>
            <person name="Tonouchi N."/>
        </authorList>
    </citation>
    <scope>NUCLEOTIDE SEQUENCE</scope>
    <source>
        <strain evidence="2">NBRC 32176</strain>
    </source>
</reference>
<accession>A0A9W6YKU6</accession>
<dbReference type="AlphaFoldDB" id="A0A9W6YKU6"/>